<evidence type="ECO:0000256" key="5">
    <source>
        <dbReference type="ARBA" id="ARBA00022840"/>
    </source>
</evidence>
<evidence type="ECO:0000256" key="1">
    <source>
        <dbReference type="ARBA" id="ARBA00010688"/>
    </source>
</evidence>
<gene>
    <name evidence="7" type="primary">iolC</name>
    <name evidence="7" type="ORF">ENP73_06565</name>
</gene>
<evidence type="ECO:0000313" key="7">
    <source>
        <dbReference type="EMBL" id="HEH82632.1"/>
    </source>
</evidence>
<evidence type="ECO:0000256" key="4">
    <source>
        <dbReference type="ARBA" id="ARBA00022777"/>
    </source>
</evidence>
<evidence type="ECO:0000259" key="6">
    <source>
        <dbReference type="Pfam" id="PF00294"/>
    </source>
</evidence>
<keyword evidence="3" id="KW-0547">Nucleotide-binding</keyword>
<dbReference type="Gene3D" id="3.40.1190.20">
    <property type="match status" value="1"/>
</dbReference>
<accession>A0A7C2GIR4</accession>
<dbReference type="NCBIfam" id="TIGR04382">
    <property type="entry name" value="myo_inos_iolC_N"/>
    <property type="match status" value="1"/>
</dbReference>
<feature type="domain" description="Carbohydrate kinase PfkB" evidence="6">
    <location>
        <begin position="7"/>
        <end position="317"/>
    </location>
</feature>
<dbReference type="PANTHER" id="PTHR43085">
    <property type="entry name" value="HEXOKINASE FAMILY MEMBER"/>
    <property type="match status" value="1"/>
</dbReference>
<dbReference type="InterPro" id="IPR023314">
    <property type="entry name" value="Myo_inos_IolC-like_sf"/>
</dbReference>
<dbReference type="EMBL" id="DSKL01000252">
    <property type="protein sequence ID" value="HEH82632.1"/>
    <property type="molecule type" value="Genomic_DNA"/>
</dbReference>
<organism evidence="7">
    <name type="scientific">Thermus islandicus</name>
    <dbReference type="NCBI Taxonomy" id="540988"/>
    <lineage>
        <taxon>Bacteria</taxon>
        <taxon>Thermotogati</taxon>
        <taxon>Deinococcota</taxon>
        <taxon>Deinococci</taxon>
        <taxon>Thermales</taxon>
        <taxon>Thermaceae</taxon>
        <taxon>Thermus</taxon>
    </lineage>
</organism>
<reference evidence="7" key="1">
    <citation type="journal article" date="2020" name="mSystems">
        <title>Genome- and Community-Level Interaction Insights into Carbon Utilization and Element Cycling Functions of Hydrothermarchaeota in Hydrothermal Sediment.</title>
        <authorList>
            <person name="Zhou Z."/>
            <person name="Liu Y."/>
            <person name="Xu W."/>
            <person name="Pan J."/>
            <person name="Luo Z.H."/>
            <person name="Li M."/>
        </authorList>
    </citation>
    <scope>NUCLEOTIDE SEQUENCE [LARGE SCALE GENOMIC DNA]</scope>
    <source>
        <strain evidence="7">SpSt-246</strain>
    </source>
</reference>
<keyword evidence="4 7" id="KW-0418">Kinase</keyword>
<comment type="similarity">
    <text evidence="1">Belongs to the carbohydrate kinase PfkB family.</text>
</comment>
<dbReference type="InterPro" id="IPR050306">
    <property type="entry name" value="PfkB_Carbo_kinase"/>
</dbReference>
<dbReference type="GO" id="GO:0047590">
    <property type="term" value="F:5-dehydro-2-deoxygluconokinase activity"/>
    <property type="evidence" value="ECO:0007669"/>
    <property type="project" value="UniProtKB-EC"/>
</dbReference>
<evidence type="ECO:0000256" key="2">
    <source>
        <dbReference type="ARBA" id="ARBA00022679"/>
    </source>
</evidence>
<evidence type="ECO:0000256" key="3">
    <source>
        <dbReference type="ARBA" id="ARBA00022741"/>
    </source>
</evidence>
<dbReference type="SUPFAM" id="SSF53613">
    <property type="entry name" value="Ribokinase-like"/>
    <property type="match status" value="1"/>
</dbReference>
<dbReference type="PANTHER" id="PTHR43085:SF49">
    <property type="entry name" value="5-DEHYDRO-2-DEOXYGLUCONOKINASE"/>
    <property type="match status" value="1"/>
</dbReference>
<protein>
    <submittedName>
        <fullName evidence="7">5-dehydro-2-deoxygluconokinase</fullName>
        <ecNumber evidence="7">2.7.1.92</ecNumber>
    </submittedName>
</protein>
<dbReference type="InterPro" id="IPR011611">
    <property type="entry name" value="PfkB_dom"/>
</dbReference>
<name>A0A7C2GIR4_9DEIN</name>
<dbReference type="CDD" id="cd01166">
    <property type="entry name" value="KdgK"/>
    <property type="match status" value="1"/>
</dbReference>
<comment type="caution">
    <text evidence="7">The sequence shown here is derived from an EMBL/GenBank/DDBJ whole genome shotgun (WGS) entry which is preliminary data.</text>
</comment>
<keyword evidence="2 7" id="KW-0808">Transferase</keyword>
<dbReference type="GO" id="GO:0005524">
    <property type="term" value="F:ATP binding"/>
    <property type="evidence" value="ECO:0007669"/>
    <property type="project" value="UniProtKB-KW"/>
</dbReference>
<sequence>MVKRWDVLALGRLGLDLYALEAGPKAETRAFGAFIGGNPLNVAVGAVRLGLKAGLVSAVGDDAVGEFVLARLAREGVDTRFVFLKAGHRTPAVVLFREGGTYPLTFYREAAADWALGLGDVAQVPVEETRALFVSGTALAREPSRSAAFALAERARAQGVPVYLDLDFRPGQWHDPGAYGVVLRSFLPLVRVAIGGEGEVRALRPRSVQVWAHQATEPLVEGDLEGAVAEALGRGLEALVVKGGERGAGAFSPDGKRVWVEAFPVEVLTPLGAGDAFAAGLLWARLRGRPWEEALLVGNACGAIVASRLGCGEFSPTREELMAFLRERGFHVD</sequence>
<dbReference type="Gene3D" id="2.20.150.10">
    <property type="entry name" value="putative 5-dehydro-2- deoxygluconokinase"/>
    <property type="match status" value="1"/>
</dbReference>
<proteinExistence type="inferred from homology"/>
<dbReference type="InterPro" id="IPR030830">
    <property type="entry name" value="Myo_inos_IolC"/>
</dbReference>
<dbReference type="Pfam" id="PF00294">
    <property type="entry name" value="PfkB"/>
    <property type="match status" value="1"/>
</dbReference>
<dbReference type="EC" id="2.7.1.92" evidence="7"/>
<dbReference type="InterPro" id="IPR029056">
    <property type="entry name" value="Ribokinase-like"/>
</dbReference>
<dbReference type="AlphaFoldDB" id="A0A7C2GIR4"/>
<keyword evidence="5" id="KW-0067">ATP-binding</keyword>